<name>A0ABX7B1L6_9PROT</name>
<reference evidence="1" key="1">
    <citation type="submission" date="2021-02" db="EMBL/GenBank/DDBJ databases">
        <title>Skermanella TT6 skin isolate.</title>
        <authorList>
            <person name="Lee K."/>
            <person name="Ganzorig M."/>
        </authorList>
    </citation>
    <scope>NUCLEOTIDE SEQUENCE</scope>
    <source>
        <strain evidence="1">TT6</strain>
    </source>
</reference>
<organism evidence="1 2">
    <name type="scientific">Skermanella cutis</name>
    <dbReference type="NCBI Taxonomy" id="2775420"/>
    <lineage>
        <taxon>Bacteria</taxon>
        <taxon>Pseudomonadati</taxon>
        <taxon>Pseudomonadota</taxon>
        <taxon>Alphaproteobacteria</taxon>
        <taxon>Rhodospirillales</taxon>
        <taxon>Azospirillaceae</taxon>
        <taxon>Skermanella</taxon>
    </lineage>
</organism>
<keyword evidence="2" id="KW-1185">Reference proteome</keyword>
<dbReference type="RefSeq" id="WP_201070082.1">
    <property type="nucleotide sequence ID" value="NZ_CP067420.1"/>
</dbReference>
<sequence>MSDTTESVGRAAETLEKSVEKFASDAGAAANTVSSGCSGLWDAGMSALELLMDGRSGEAMAVMFSPSLSCYDSVVAAMMGLFPFLS</sequence>
<evidence type="ECO:0000313" key="1">
    <source>
        <dbReference type="EMBL" id="QQP87332.1"/>
    </source>
</evidence>
<proteinExistence type="predicted"/>
<evidence type="ECO:0000313" key="2">
    <source>
        <dbReference type="Proteomes" id="UP000595197"/>
    </source>
</evidence>
<gene>
    <name evidence="1" type="ORF">IGS68_14500</name>
</gene>
<dbReference type="Proteomes" id="UP000595197">
    <property type="component" value="Chromosome"/>
</dbReference>
<dbReference type="EMBL" id="CP067420">
    <property type="protein sequence ID" value="QQP87332.1"/>
    <property type="molecule type" value="Genomic_DNA"/>
</dbReference>
<accession>A0ABX7B1L6</accession>
<protein>
    <submittedName>
        <fullName evidence="1">Uncharacterized protein</fullName>
    </submittedName>
</protein>